<evidence type="ECO:0000313" key="2">
    <source>
        <dbReference type="Proteomes" id="UP000724874"/>
    </source>
</evidence>
<comment type="caution">
    <text evidence="1">The sequence shown here is derived from an EMBL/GenBank/DDBJ whole genome shotgun (WGS) entry which is preliminary data.</text>
</comment>
<keyword evidence="2" id="KW-1185">Reference proteome</keyword>
<gene>
    <name evidence="1" type="ORF">CPB84DRAFT_1694055</name>
</gene>
<reference evidence="1" key="1">
    <citation type="submission" date="2020-11" db="EMBL/GenBank/DDBJ databases">
        <authorList>
            <consortium name="DOE Joint Genome Institute"/>
            <person name="Ahrendt S."/>
            <person name="Riley R."/>
            <person name="Andreopoulos W."/>
            <person name="LaButti K."/>
            <person name="Pangilinan J."/>
            <person name="Ruiz-duenas F.J."/>
            <person name="Barrasa J.M."/>
            <person name="Sanchez-Garcia M."/>
            <person name="Camarero S."/>
            <person name="Miyauchi S."/>
            <person name="Serrano A."/>
            <person name="Linde D."/>
            <person name="Babiker R."/>
            <person name="Drula E."/>
            <person name="Ayuso-Fernandez I."/>
            <person name="Pacheco R."/>
            <person name="Padilla G."/>
            <person name="Ferreira P."/>
            <person name="Barriuso J."/>
            <person name="Kellner H."/>
            <person name="Castanera R."/>
            <person name="Alfaro M."/>
            <person name="Ramirez L."/>
            <person name="Pisabarro A.G."/>
            <person name="Kuo A."/>
            <person name="Tritt A."/>
            <person name="Lipzen A."/>
            <person name="He G."/>
            <person name="Yan M."/>
            <person name="Ng V."/>
            <person name="Cullen D."/>
            <person name="Martin F."/>
            <person name="Rosso M.-N."/>
            <person name="Henrissat B."/>
            <person name="Hibbett D."/>
            <person name="Martinez A.T."/>
            <person name="Grigoriev I.V."/>
        </authorList>
    </citation>
    <scope>NUCLEOTIDE SEQUENCE</scope>
    <source>
        <strain evidence="1">AH 44721</strain>
    </source>
</reference>
<dbReference type="Proteomes" id="UP000724874">
    <property type="component" value="Unassembled WGS sequence"/>
</dbReference>
<evidence type="ECO:0000313" key="1">
    <source>
        <dbReference type="EMBL" id="KAF8869531.1"/>
    </source>
</evidence>
<accession>A0A9P5TFV3</accession>
<name>A0A9P5TFV3_GYMJU</name>
<proteinExistence type="predicted"/>
<feature type="non-terminal residue" evidence="1">
    <location>
        <position position="1"/>
    </location>
</feature>
<dbReference type="AlphaFoldDB" id="A0A9P5TFV3"/>
<organism evidence="1 2">
    <name type="scientific">Gymnopilus junonius</name>
    <name type="common">Spectacular rustgill mushroom</name>
    <name type="synonym">Gymnopilus spectabilis subsp. junonius</name>
    <dbReference type="NCBI Taxonomy" id="109634"/>
    <lineage>
        <taxon>Eukaryota</taxon>
        <taxon>Fungi</taxon>
        <taxon>Dikarya</taxon>
        <taxon>Basidiomycota</taxon>
        <taxon>Agaricomycotina</taxon>
        <taxon>Agaricomycetes</taxon>
        <taxon>Agaricomycetidae</taxon>
        <taxon>Agaricales</taxon>
        <taxon>Agaricineae</taxon>
        <taxon>Hymenogastraceae</taxon>
        <taxon>Gymnopilus</taxon>
    </lineage>
</organism>
<dbReference type="OrthoDB" id="3200752at2759"/>
<protein>
    <submittedName>
        <fullName evidence="1">Uncharacterized protein</fullName>
    </submittedName>
</protein>
<dbReference type="EMBL" id="JADNYJ010000429">
    <property type="protein sequence ID" value="KAF8869531.1"/>
    <property type="molecule type" value="Genomic_DNA"/>
</dbReference>
<sequence length="86" mass="9913">SSEATEWNAENYVQELTSRCTGRNTKVEEQLRQKFPPIHTPSAYELQPCIVTDVAEHILAWYLPRVLTPQRLVSQAILRFGGRILF</sequence>